<gene>
    <name evidence="3" type="ORF">KIW84_013631</name>
</gene>
<organism evidence="3 4">
    <name type="scientific">Pisum sativum</name>
    <name type="common">Garden pea</name>
    <name type="synonym">Lathyrus oleraceus</name>
    <dbReference type="NCBI Taxonomy" id="3888"/>
    <lineage>
        <taxon>Eukaryota</taxon>
        <taxon>Viridiplantae</taxon>
        <taxon>Streptophyta</taxon>
        <taxon>Embryophyta</taxon>
        <taxon>Tracheophyta</taxon>
        <taxon>Spermatophyta</taxon>
        <taxon>Magnoliopsida</taxon>
        <taxon>eudicotyledons</taxon>
        <taxon>Gunneridae</taxon>
        <taxon>Pentapetalae</taxon>
        <taxon>rosids</taxon>
        <taxon>fabids</taxon>
        <taxon>Fabales</taxon>
        <taxon>Fabaceae</taxon>
        <taxon>Papilionoideae</taxon>
        <taxon>50 kb inversion clade</taxon>
        <taxon>NPAAA clade</taxon>
        <taxon>Hologalegina</taxon>
        <taxon>IRL clade</taxon>
        <taxon>Fabeae</taxon>
        <taxon>Lathyrus</taxon>
    </lineage>
</organism>
<comment type="caution">
    <text evidence="3">The sequence shown here is derived from an EMBL/GenBank/DDBJ whole genome shotgun (WGS) entry which is preliminary data.</text>
</comment>
<sequence length="401" mass="45208">MESYQPTWSRFTLGRFQDEDVDEDIIPGRLKLMAMPFEKIVDINETIELWKIAVKVHQKWTVISNIKEHIELIFVDDDGTDVHVIVPITLKATFDSVLLVNNTYTVTNFLPQINDLRFKTSEHPFVIKITPETHVSDINKHEIPGKRLNFKSFAEIISGNWRNNLLVDRPTSNISQFLFFLHQPTTIEVKLFDDQVNQIRESVDEAILVGEWNTINDLEITSKLNSQFLPSDPSAIMNNTTPEKAKATTSPPVTPINQKVNTTTPPPVTPMGKGSISQIKNEPTWRRRRLDEVYIQYEELRNSRNINERNLVLPIAGSSSNLVDAPIYDSGNKPKGKGVVEVEEIVVGEHVTLKGLMQGCNKGEAMNLKRKQVDLGEKGGKGKIVDGKIGRTTADAAPSQY</sequence>
<dbReference type="EMBL" id="JAMSHJ010000001">
    <property type="protein sequence ID" value="KAI5445469.1"/>
    <property type="molecule type" value="Genomic_DNA"/>
</dbReference>
<dbReference type="Pfam" id="PF02721">
    <property type="entry name" value="DUF223"/>
    <property type="match status" value="1"/>
</dbReference>
<dbReference type="Proteomes" id="UP001058974">
    <property type="component" value="Chromosome 1"/>
</dbReference>
<dbReference type="Gene3D" id="2.40.50.140">
    <property type="entry name" value="Nucleic acid-binding proteins"/>
    <property type="match status" value="1"/>
</dbReference>
<evidence type="ECO:0000256" key="1">
    <source>
        <dbReference type="SAM" id="MobiDB-lite"/>
    </source>
</evidence>
<dbReference type="SUPFAM" id="SSF50249">
    <property type="entry name" value="Nucleic acid-binding proteins"/>
    <property type="match status" value="1"/>
</dbReference>
<evidence type="ECO:0000313" key="3">
    <source>
        <dbReference type="EMBL" id="KAI5445469.1"/>
    </source>
</evidence>
<protein>
    <recommendedName>
        <fullName evidence="2">Replication protein A 70 kDa DNA-binding subunit B/D first OB fold domain-containing protein</fullName>
    </recommendedName>
</protein>
<feature type="domain" description="Replication protein A 70 kDa DNA-binding subunit B/D first OB fold" evidence="2">
    <location>
        <begin position="37"/>
        <end position="136"/>
    </location>
</feature>
<reference evidence="3 4" key="1">
    <citation type="journal article" date="2022" name="Nat. Genet.">
        <title>Improved pea reference genome and pan-genome highlight genomic features and evolutionary characteristics.</title>
        <authorList>
            <person name="Yang T."/>
            <person name="Liu R."/>
            <person name="Luo Y."/>
            <person name="Hu S."/>
            <person name="Wang D."/>
            <person name="Wang C."/>
            <person name="Pandey M.K."/>
            <person name="Ge S."/>
            <person name="Xu Q."/>
            <person name="Li N."/>
            <person name="Li G."/>
            <person name="Huang Y."/>
            <person name="Saxena R.K."/>
            <person name="Ji Y."/>
            <person name="Li M."/>
            <person name="Yan X."/>
            <person name="He Y."/>
            <person name="Liu Y."/>
            <person name="Wang X."/>
            <person name="Xiang C."/>
            <person name="Varshney R.K."/>
            <person name="Ding H."/>
            <person name="Gao S."/>
            <person name="Zong X."/>
        </authorList>
    </citation>
    <scope>NUCLEOTIDE SEQUENCE [LARGE SCALE GENOMIC DNA]</scope>
    <source>
        <strain evidence="3 4">cv. Zhongwan 6</strain>
    </source>
</reference>
<dbReference type="InterPro" id="IPR012340">
    <property type="entry name" value="NA-bd_OB-fold"/>
</dbReference>
<dbReference type="CDD" id="cd04480">
    <property type="entry name" value="RPA1_DBD_A_like"/>
    <property type="match status" value="1"/>
</dbReference>
<dbReference type="InterPro" id="IPR003871">
    <property type="entry name" value="RFA1B/D_OB_1st"/>
</dbReference>
<keyword evidence="4" id="KW-1185">Reference proteome</keyword>
<name>A0A9D5BKJ3_PEA</name>
<accession>A0A9D5BKJ3</accession>
<feature type="compositionally biased region" description="Polar residues" evidence="1">
    <location>
        <begin position="242"/>
        <end position="261"/>
    </location>
</feature>
<dbReference type="AlphaFoldDB" id="A0A9D5BKJ3"/>
<dbReference type="Gramene" id="Psat01G0363100-T1">
    <property type="protein sequence ID" value="KAI5445469.1"/>
    <property type="gene ID" value="KIW84_013631"/>
</dbReference>
<proteinExistence type="predicted"/>
<feature type="region of interest" description="Disordered" evidence="1">
    <location>
        <begin position="242"/>
        <end position="277"/>
    </location>
</feature>
<evidence type="ECO:0000259" key="2">
    <source>
        <dbReference type="Pfam" id="PF02721"/>
    </source>
</evidence>
<evidence type="ECO:0000313" key="4">
    <source>
        <dbReference type="Proteomes" id="UP001058974"/>
    </source>
</evidence>